<dbReference type="GO" id="GO:0006412">
    <property type="term" value="P:translation"/>
    <property type="evidence" value="ECO:0007669"/>
    <property type="project" value="InterPro"/>
</dbReference>
<reference evidence="7" key="2">
    <citation type="submission" date="2017-02" db="UniProtKB">
        <authorList>
            <consortium name="WormBaseParasite"/>
        </authorList>
    </citation>
    <scope>IDENTIFICATION</scope>
</reference>
<organism evidence="6 7">
    <name type="scientific">Angiostrongylus cantonensis</name>
    <name type="common">Rat lungworm</name>
    <dbReference type="NCBI Taxonomy" id="6313"/>
    <lineage>
        <taxon>Eukaryota</taxon>
        <taxon>Metazoa</taxon>
        <taxon>Ecdysozoa</taxon>
        <taxon>Nematoda</taxon>
        <taxon>Chromadorea</taxon>
        <taxon>Rhabditida</taxon>
        <taxon>Rhabditina</taxon>
        <taxon>Rhabditomorpha</taxon>
        <taxon>Strongyloidea</taxon>
        <taxon>Metastrongylidae</taxon>
        <taxon>Angiostrongylus</taxon>
    </lineage>
</organism>
<reference evidence="6" key="1">
    <citation type="submission" date="2012-09" db="EMBL/GenBank/DDBJ databases">
        <authorList>
            <person name="Martin A.A."/>
        </authorList>
    </citation>
    <scope>NUCLEOTIDE SEQUENCE</scope>
</reference>
<dbReference type="GO" id="GO:0005840">
    <property type="term" value="C:ribosome"/>
    <property type="evidence" value="ECO:0007669"/>
    <property type="project" value="UniProtKB-KW"/>
</dbReference>
<evidence type="ECO:0000256" key="2">
    <source>
        <dbReference type="ARBA" id="ARBA00022980"/>
    </source>
</evidence>
<dbReference type="GO" id="GO:0003735">
    <property type="term" value="F:structural constituent of ribosome"/>
    <property type="evidence" value="ECO:0007669"/>
    <property type="project" value="InterPro"/>
</dbReference>
<evidence type="ECO:0000256" key="1">
    <source>
        <dbReference type="ARBA" id="ARBA00009312"/>
    </source>
</evidence>
<keyword evidence="2" id="KW-0689">Ribosomal protein</keyword>
<evidence type="ECO:0000256" key="3">
    <source>
        <dbReference type="ARBA" id="ARBA00023274"/>
    </source>
</evidence>
<dbReference type="SMART" id="SM01405">
    <property type="entry name" value="Ribosomal_S6e"/>
    <property type="match status" value="1"/>
</dbReference>
<dbReference type="PANTHER" id="PTHR11502">
    <property type="entry name" value="40S RIBOSOMAL PROTEIN S6"/>
    <property type="match status" value="1"/>
</dbReference>
<dbReference type="Pfam" id="PF01092">
    <property type="entry name" value="Ribosomal_S6e"/>
    <property type="match status" value="1"/>
</dbReference>
<dbReference type="WBParaSite" id="ACAC_0001246401-mRNA-1">
    <property type="protein sequence ID" value="ACAC_0001246401-mRNA-1"/>
    <property type="gene ID" value="ACAC_0001246401"/>
</dbReference>
<evidence type="ECO:0000313" key="7">
    <source>
        <dbReference type="WBParaSite" id="ACAC_0001246401-mRNA-1"/>
    </source>
</evidence>
<dbReference type="Proteomes" id="UP000035642">
    <property type="component" value="Unassembled WGS sequence"/>
</dbReference>
<proteinExistence type="inferred from homology"/>
<keyword evidence="3" id="KW-0687">Ribonucleoprotein</keyword>
<dbReference type="InterPro" id="IPR001377">
    <property type="entry name" value="Ribosomal_eS6"/>
</dbReference>
<dbReference type="STRING" id="6313.A0A0K0DLI3"/>
<keyword evidence="6" id="KW-1185">Reference proteome</keyword>
<evidence type="ECO:0000313" key="6">
    <source>
        <dbReference type="Proteomes" id="UP000035642"/>
    </source>
</evidence>
<evidence type="ECO:0000256" key="4">
    <source>
        <dbReference type="ARBA" id="ARBA00035278"/>
    </source>
</evidence>
<dbReference type="AlphaFoldDB" id="A0A0K0DLI3"/>
<dbReference type="GO" id="GO:1990904">
    <property type="term" value="C:ribonucleoprotein complex"/>
    <property type="evidence" value="ECO:0007669"/>
    <property type="project" value="UniProtKB-KW"/>
</dbReference>
<accession>A0A0K0DLI3</accession>
<sequence>MKFNFANPATIVRCCMKLMTRRSCIFSATNAWSRKLTLMVMENNRSCEFSNLFSRNILLFLFRRCCASTSIVFSCDLILGIRLVLCGGCDRKSFPMKRYVLTNGRVRILIAKGDSFYRSRKAGEGKRRPVRDAIYSYLEATNFYTILVSGGRNVESITDNVFPCGLRPKKAAKIRKLLKFPKEDNAKKYVTANEETRSKYGILFLVSFPNVIVYNFQHCPGEKVCEKNWMNYQQWLPQAFDSRVMPLHYMAFVL</sequence>
<name>A0A0K0DLI3_ANGCA</name>
<evidence type="ECO:0000256" key="5">
    <source>
        <dbReference type="ARBA" id="ARBA00035403"/>
    </source>
</evidence>
<comment type="similarity">
    <text evidence="1">Belongs to the eukaryotic ribosomal protein eS6 family.</text>
</comment>
<protein>
    <recommendedName>
        <fullName evidence="4">Small ribosomal subunit protein eS6</fullName>
    </recommendedName>
    <alternativeName>
        <fullName evidence="5">40S ribosomal protein S6</fullName>
    </alternativeName>
</protein>